<dbReference type="Proteomes" id="UP000186026">
    <property type="component" value="Unassembled WGS sequence"/>
</dbReference>
<dbReference type="InterPro" id="IPR025935">
    <property type="entry name" value="AbiH"/>
</dbReference>
<dbReference type="AlphaFoldDB" id="A0A1N7NT07"/>
<sequence length="331" mass="39016">MKILFVLGNGFDLSLGMKSKYSDFFSHFNCANHESVLIKDIKAKIKNDYENWADLELALGKYTEEINTIEEFDEVLDCFKDSLADYLKEEEEKLDFDSIDFSSLQNYLIYFERNLPPADKQIINTHKHKWASKEVSIEICTFNYTYILDRIFKDYEQNNFIGTHKNHSKYYLKGLTHIHGYYDKDMVLGVNDTSQIGNLNFRDDLDITDSLVKEQTNIANKYLIENQFKKQIINSNVIIIFGSSIGDTDKIWWERIGERLKGDCYLVIFTLGKEISPRHRQKMVRSERKMRKYFLDKTKLNEKEKSSISQKIIIRFNSDFLKFPLIVPTSE</sequence>
<dbReference type="Pfam" id="PF14253">
    <property type="entry name" value="AbiH"/>
    <property type="match status" value="1"/>
</dbReference>
<dbReference type="STRING" id="529505.SAMN05421761_111131"/>
<evidence type="ECO:0000313" key="2">
    <source>
        <dbReference type="Proteomes" id="UP000186026"/>
    </source>
</evidence>
<organism evidence="1 2">
    <name type="scientific">Belliella pelovolcani</name>
    <dbReference type="NCBI Taxonomy" id="529505"/>
    <lineage>
        <taxon>Bacteria</taxon>
        <taxon>Pseudomonadati</taxon>
        <taxon>Bacteroidota</taxon>
        <taxon>Cytophagia</taxon>
        <taxon>Cytophagales</taxon>
        <taxon>Cyclobacteriaceae</taxon>
        <taxon>Belliella</taxon>
    </lineage>
</organism>
<accession>A0A1N7NT07</accession>
<protein>
    <submittedName>
        <fullName evidence="1">Bacteriophage abortive infection AbiH</fullName>
    </submittedName>
</protein>
<dbReference type="EMBL" id="FTOP01000011">
    <property type="protein sequence ID" value="SIT01503.1"/>
    <property type="molecule type" value="Genomic_DNA"/>
</dbReference>
<keyword evidence="2" id="KW-1185">Reference proteome</keyword>
<evidence type="ECO:0000313" key="1">
    <source>
        <dbReference type="EMBL" id="SIT01503.1"/>
    </source>
</evidence>
<reference evidence="2" key="1">
    <citation type="submission" date="2017-01" db="EMBL/GenBank/DDBJ databases">
        <authorList>
            <person name="Varghese N."/>
            <person name="Submissions S."/>
        </authorList>
    </citation>
    <scope>NUCLEOTIDE SEQUENCE [LARGE SCALE GENOMIC DNA]</scope>
    <source>
        <strain evidence="2">DSM 46698</strain>
    </source>
</reference>
<gene>
    <name evidence="1" type="ORF">SAMN05421761_111131</name>
</gene>
<name>A0A1N7NT07_9BACT</name>
<dbReference type="OrthoDB" id="5903604at2"/>
<dbReference type="RefSeq" id="WP_076502103.1">
    <property type="nucleotide sequence ID" value="NZ_FTOP01000011.1"/>
</dbReference>
<proteinExistence type="predicted"/>